<dbReference type="OrthoDB" id="3005567at2759"/>
<dbReference type="EMBL" id="KN881933">
    <property type="protein sequence ID" value="KIY47500.1"/>
    <property type="molecule type" value="Genomic_DNA"/>
</dbReference>
<evidence type="ECO:0000313" key="2">
    <source>
        <dbReference type="EMBL" id="KIY47500.1"/>
    </source>
</evidence>
<organism evidence="2 3">
    <name type="scientific">Fistulina hepatica ATCC 64428</name>
    <dbReference type="NCBI Taxonomy" id="1128425"/>
    <lineage>
        <taxon>Eukaryota</taxon>
        <taxon>Fungi</taxon>
        <taxon>Dikarya</taxon>
        <taxon>Basidiomycota</taxon>
        <taxon>Agaricomycotina</taxon>
        <taxon>Agaricomycetes</taxon>
        <taxon>Agaricomycetidae</taxon>
        <taxon>Agaricales</taxon>
        <taxon>Fistulinaceae</taxon>
        <taxon>Fistulina</taxon>
    </lineage>
</organism>
<proteinExistence type="predicted"/>
<evidence type="ECO:0000259" key="1">
    <source>
        <dbReference type="Pfam" id="PF00646"/>
    </source>
</evidence>
<dbReference type="InterPro" id="IPR001810">
    <property type="entry name" value="F-box_dom"/>
</dbReference>
<keyword evidence="3" id="KW-1185">Reference proteome</keyword>
<evidence type="ECO:0000313" key="3">
    <source>
        <dbReference type="Proteomes" id="UP000054144"/>
    </source>
</evidence>
<dbReference type="Proteomes" id="UP000054144">
    <property type="component" value="Unassembled WGS sequence"/>
</dbReference>
<dbReference type="InterPro" id="IPR032675">
    <property type="entry name" value="LRR_dom_sf"/>
</dbReference>
<name>A0A0D7A9Z5_9AGAR</name>
<reference evidence="2 3" key="1">
    <citation type="journal article" date="2015" name="Fungal Genet. Biol.">
        <title>Evolution of novel wood decay mechanisms in Agaricales revealed by the genome sequences of Fistulina hepatica and Cylindrobasidium torrendii.</title>
        <authorList>
            <person name="Floudas D."/>
            <person name="Held B.W."/>
            <person name="Riley R."/>
            <person name="Nagy L.G."/>
            <person name="Koehler G."/>
            <person name="Ransdell A.S."/>
            <person name="Younus H."/>
            <person name="Chow J."/>
            <person name="Chiniquy J."/>
            <person name="Lipzen A."/>
            <person name="Tritt A."/>
            <person name="Sun H."/>
            <person name="Haridas S."/>
            <person name="LaButti K."/>
            <person name="Ohm R.A."/>
            <person name="Kues U."/>
            <person name="Blanchette R.A."/>
            <person name="Grigoriev I.V."/>
            <person name="Minto R.E."/>
            <person name="Hibbett D.S."/>
        </authorList>
    </citation>
    <scope>NUCLEOTIDE SEQUENCE [LARGE SCALE GENOMIC DNA]</scope>
    <source>
        <strain evidence="2 3">ATCC 64428</strain>
    </source>
</reference>
<accession>A0A0D7A9Z5</accession>
<dbReference type="AlphaFoldDB" id="A0A0D7A9Z5"/>
<dbReference type="SUPFAM" id="SSF52047">
    <property type="entry name" value="RNI-like"/>
    <property type="match status" value="1"/>
</dbReference>
<feature type="domain" description="F-box" evidence="1">
    <location>
        <begin position="6"/>
        <end position="34"/>
    </location>
</feature>
<sequence length="405" mass="44951">MVSADNLNYDVLEVIFAFLSGNDLPSVALVSRSFLAGIIPRLYSKIAFRESHAKRYPRVMTPFASIVAHPDLASHTRADYSEDIRCVPMAKGLRVDMLFLRDCVKATELCHNIVSFTCLTPYFPAFIVPLQFQKRLKSFRISAHLSAAQSEKLVELSGPPGRLSQLESITLDNPSGDVLNVLPKLTCQLKDTLTTLVLFNSIDLNETVLQNALLLVPSLTGLHVISCPKIDHIAALRLLHYTPNLDSLSMMVTDNTCPLPFPAPSLYRVRNLSLELRSSQLPSSYPSVLSAVLDCLKASYIPLESFIIRSSQRKTHSSLNDLYQLLNSYASTLRRLAFVDCTVSLDILEEICKKCNQLERLELSLSGSTLALSTSTGMDFMSVLSRSKSLRTLIDLHSHVSHGPR</sequence>
<dbReference type="Pfam" id="PF00646">
    <property type="entry name" value="F-box"/>
    <property type="match status" value="1"/>
</dbReference>
<dbReference type="Gene3D" id="3.80.10.10">
    <property type="entry name" value="Ribonuclease Inhibitor"/>
    <property type="match status" value="1"/>
</dbReference>
<protein>
    <recommendedName>
        <fullName evidence="1">F-box domain-containing protein</fullName>
    </recommendedName>
</protein>
<gene>
    <name evidence="2" type="ORF">FISHEDRAFT_45143</name>
</gene>